<reference evidence="1" key="1">
    <citation type="journal article" date="2023" name="G3 (Bethesda)">
        <title>Whole genome assemblies of Zophobas morio and Tenebrio molitor.</title>
        <authorList>
            <person name="Kaur S."/>
            <person name="Stinson S.A."/>
            <person name="diCenzo G.C."/>
        </authorList>
    </citation>
    <scope>NUCLEOTIDE SEQUENCE</scope>
    <source>
        <strain evidence="1">QUZm001</strain>
    </source>
</reference>
<proteinExistence type="predicted"/>
<gene>
    <name evidence="1" type="ORF">Zmor_005909</name>
</gene>
<keyword evidence="2" id="KW-1185">Reference proteome</keyword>
<protein>
    <submittedName>
        <fullName evidence="1">Uncharacterized protein</fullName>
    </submittedName>
</protein>
<dbReference type="AlphaFoldDB" id="A0AA38IQU9"/>
<organism evidence="1 2">
    <name type="scientific">Zophobas morio</name>
    <dbReference type="NCBI Taxonomy" id="2755281"/>
    <lineage>
        <taxon>Eukaryota</taxon>
        <taxon>Metazoa</taxon>
        <taxon>Ecdysozoa</taxon>
        <taxon>Arthropoda</taxon>
        <taxon>Hexapoda</taxon>
        <taxon>Insecta</taxon>
        <taxon>Pterygota</taxon>
        <taxon>Neoptera</taxon>
        <taxon>Endopterygota</taxon>
        <taxon>Coleoptera</taxon>
        <taxon>Polyphaga</taxon>
        <taxon>Cucujiformia</taxon>
        <taxon>Tenebrionidae</taxon>
        <taxon>Zophobas</taxon>
    </lineage>
</organism>
<name>A0AA38IQU9_9CUCU</name>
<sequence>MPQKANHEENRSKVCVLCGSKIVFGKSKKSAFVLTDKLHKLVCTYTGTTFGKNNSKYPSSICGTCRLVVLDYEKGIFNKRRSPITPNFENIVILANTRGNVNATCYYMICQTARSKSHKKSLLGRPKRLNGNIPTVKETSTKRICKTCFHQIGKGIRHKCSKKHSRENVTEIVLNLPTIQKEHVIISTLKSCVDGQCSTHHQAKELKLATGGPSATVLINPPSKIVKVPLFSENHLDNYKTNTGASLKEMETLTNFIRSCAGKKSVPSNYRLHASAKVKALSSFYKKSIYKFEINGKSSQENRPVVWADAEELVKAAVDHREIVGNAQIKVMADGGQGFMKICLTILSENRSSKLNSSDKETMEEE</sequence>
<dbReference type="EMBL" id="JALNTZ010000002">
    <property type="protein sequence ID" value="KAJ3661515.1"/>
    <property type="molecule type" value="Genomic_DNA"/>
</dbReference>
<dbReference type="Proteomes" id="UP001168821">
    <property type="component" value="Unassembled WGS sequence"/>
</dbReference>
<comment type="caution">
    <text evidence="1">The sequence shown here is derived from an EMBL/GenBank/DDBJ whole genome shotgun (WGS) entry which is preliminary data.</text>
</comment>
<evidence type="ECO:0000313" key="2">
    <source>
        <dbReference type="Proteomes" id="UP001168821"/>
    </source>
</evidence>
<accession>A0AA38IQU9</accession>
<evidence type="ECO:0000313" key="1">
    <source>
        <dbReference type="EMBL" id="KAJ3661515.1"/>
    </source>
</evidence>